<keyword evidence="2" id="KW-0732">Signal</keyword>
<dbReference type="PATRIC" id="fig|45073.5.peg.433"/>
<feature type="region of interest" description="Disordered" evidence="1">
    <location>
        <begin position="54"/>
        <end position="89"/>
    </location>
</feature>
<dbReference type="Pfam" id="PF13511">
    <property type="entry name" value="DUF4124"/>
    <property type="match status" value="1"/>
</dbReference>
<keyword evidence="5" id="KW-1185">Reference proteome</keyword>
<gene>
    <name evidence="4" type="ORF">Lqui_0406</name>
</gene>
<evidence type="ECO:0000256" key="2">
    <source>
        <dbReference type="SAM" id="SignalP"/>
    </source>
</evidence>
<evidence type="ECO:0000313" key="4">
    <source>
        <dbReference type="EMBL" id="KTD51562.1"/>
    </source>
</evidence>
<dbReference type="OrthoDB" id="7062774at2"/>
<dbReference type="RefSeq" id="WP_058506531.1">
    <property type="nucleotide sequence ID" value="NZ_CAAAIK010000002.1"/>
</dbReference>
<organism evidence="4 5">
    <name type="scientific">Legionella quinlivanii</name>
    <dbReference type="NCBI Taxonomy" id="45073"/>
    <lineage>
        <taxon>Bacteria</taxon>
        <taxon>Pseudomonadati</taxon>
        <taxon>Pseudomonadota</taxon>
        <taxon>Gammaproteobacteria</taxon>
        <taxon>Legionellales</taxon>
        <taxon>Legionellaceae</taxon>
        <taxon>Legionella</taxon>
    </lineage>
</organism>
<reference evidence="4 5" key="1">
    <citation type="submission" date="2015-11" db="EMBL/GenBank/DDBJ databases">
        <title>Genomic analysis of 38 Legionella species identifies large and diverse effector repertoires.</title>
        <authorList>
            <person name="Burstein D."/>
            <person name="Amaro F."/>
            <person name="Zusman T."/>
            <person name="Lifshitz Z."/>
            <person name="Cohen O."/>
            <person name="Gilbert J.A."/>
            <person name="Pupko T."/>
            <person name="Shuman H.A."/>
            <person name="Segal G."/>
        </authorList>
    </citation>
    <scope>NUCLEOTIDE SEQUENCE [LARGE SCALE GENOMIC DNA]</scope>
    <source>
        <strain evidence="4 5">CDC#1442-AUS-E</strain>
    </source>
</reference>
<name>A0A0W0Y440_9GAMM</name>
<dbReference type="Gene3D" id="2.60.40.10">
    <property type="entry name" value="Immunoglobulins"/>
    <property type="match status" value="1"/>
</dbReference>
<feature type="domain" description="DUF4124" evidence="3">
    <location>
        <begin position="14"/>
        <end position="60"/>
    </location>
</feature>
<dbReference type="AlphaFoldDB" id="A0A0W0Y440"/>
<evidence type="ECO:0000313" key="5">
    <source>
        <dbReference type="Proteomes" id="UP000054618"/>
    </source>
</evidence>
<dbReference type="InterPro" id="IPR025392">
    <property type="entry name" value="DUF4124"/>
</dbReference>
<protein>
    <recommendedName>
        <fullName evidence="3">DUF4124 domain-containing protein</fullName>
    </recommendedName>
</protein>
<sequence length="185" mass="20541">MRKCGVILCSSLIFLTTSAVHADIYKWTDSNGNVHFSDKPHPGAEKIELPEAQTFGPANNQPAETENQPVSDEKENEEEEQSYSYLAVTQPQNEATIRNNQGYIPIIVDIKPELKKGNLLQIIYDGEPLGDPQATTIFALNDVKRGSHTIAVQAVDAEGNVLYTSEPITIYMHRPRVGMVKHPIK</sequence>
<dbReference type="Proteomes" id="UP000054618">
    <property type="component" value="Unassembled WGS sequence"/>
</dbReference>
<dbReference type="InterPro" id="IPR013783">
    <property type="entry name" value="Ig-like_fold"/>
</dbReference>
<dbReference type="STRING" id="45073.Lqui_0406"/>
<accession>A0A0W0Y440</accession>
<evidence type="ECO:0000259" key="3">
    <source>
        <dbReference type="Pfam" id="PF13511"/>
    </source>
</evidence>
<dbReference type="EMBL" id="LNYS01000006">
    <property type="protein sequence ID" value="KTD51562.1"/>
    <property type="molecule type" value="Genomic_DNA"/>
</dbReference>
<comment type="caution">
    <text evidence="4">The sequence shown here is derived from an EMBL/GenBank/DDBJ whole genome shotgun (WGS) entry which is preliminary data.</text>
</comment>
<feature type="signal peptide" evidence="2">
    <location>
        <begin position="1"/>
        <end position="22"/>
    </location>
</feature>
<feature type="compositionally biased region" description="Polar residues" evidence="1">
    <location>
        <begin position="56"/>
        <end position="70"/>
    </location>
</feature>
<evidence type="ECO:0000256" key="1">
    <source>
        <dbReference type="SAM" id="MobiDB-lite"/>
    </source>
</evidence>
<feature type="chain" id="PRO_5006917203" description="DUF4124 domain-containing protein" evidence="2">
    <location>
        <begin position="23"/>
        <end position="185"/>
    </location>
</feature>
<proteinExistence type="predicted"/>